<dbReference type="InterPro" id="IPR003591">
    <property type="entry name" value="Leu-rich_rpt_typical-subtyp"/>
</dbReference>
<name>A0ABQ9E3J1_TEGGR</name>
<protein>
    <recommendedName>
        <fullName evidence="8">Ig-like domain-containing protein</fullName>
    </recommendedName>
</protein>
<dbReference type="InterPro" id="IPR003599">
    <property type="entry name" value="Ig_sub"/>
</dbReference>
<evidence type="ECO:0000256" key="7">
    <source>
        <dbReference type="SAM" id="Phobius"/>
    </source>
</evidence>
<feature type="transmembrane region" description="Helical" evidence="7">
    <location>
        <begin position="1312"/>
        <end position="1335"/>
    </location>
</feature>
<dbReference type="Gene3D" id="2.60.40.10">
    <property type="entry name" value="Immunoglobulins"/>
    <property type="match status" value="2"/>
</dbReference>
<keyword evidence="5" id="KW-0325">Glycoprotein</keyword>
<dbReference type="InterPro" id="IPR032675">
    <property type="entry name" value="LRR_dom_sf"/>
</dbReference>
<dbReference type="Pfam" id="PF13855">
    <property type="entry name" value="LRR_8"/>
    <property type="match status" value="2"/>
</dbReference>
<proteinExistence type="predicted"/>
<feature type="domain" description="Ig-like" evidence="8">
    <location>
        <begin position="1172"/>
        <end position="1284"/>
    </location>
</feature>
<dbReference type="InterPro" id="IPR001611">
    <property type="entry name" value="Leu-rich_rpt"/>
</dbReference>
<evidence type="ECO:0000256" key="3">
    <source>
        <dbReference type="ARBA" id="ARBA00022737"/>
    </source>
</evidence>
<keyword evidence="3" id="KW-0677">Repeat</keyword>
<dbReference type="InterPro" id="IPR020040">
    <property type="entry name" value="Ribosomal_uL6_a/b-dom"/>
</dbReference>
<comment type="caution">
    <text evidence="9">The sequence shown here is derived from an EMBL/GenBank/DDBJ whole genome shotgun (WGS) entry which is preliminary data.</text>
</comment>
<feature type="region of interest" description="Disordered" evidence="6">
    <location>
        <begin position="601"/>
        <end position="655"/>
    </location>
</feature>
<accession>A0ABQ9E3J1</accession>
<feature type="region of interest" description="Disordered" evidence="6">
    <location>
        <begin position="1515"/>
        <end position="1575"/>
    </location>
</feature>
<keyword evidence="7" id="KW-0812">Transmembrane</keyword>
<dbReference type="Pfam" id="PF00560">
    <property type="entry name" value="LRR_1"/>
    <property type="match status" value="2"/>
</dbReference>
<dbReference type="SUPFAM" id="SSF52058">
    <property type="entry name" value="L domain-like"/>
    <property type="match status" value="2"/>
</dbReference>
<dbReference type="PANTHER" id="PTHR24366">
    <property type="entry name" value="IG(IMMUNOGLOBULIN) AND LRR(LEUCINE RICH REPEAT) DOMAINS"/>
    <property type="match status" value="1"/>
</dbReference>
<dbReference type="InterPro" id="IPR013783">
    <property type="entry name" value="Ig-like_fold"/>
</dbReference>
<dbReference type="Pfam" id="PF00347">
    <property type="entry name" value="Ribosomal_L6"/>
    <property type="match status" value="2"/>
</dbReference>
<feature type="domain" description="Ig-like" evidence="8">
    <location>
        <begin position="260"/>
        <end position="372"/>
    </location>
</feature>
<dbReference type="Proteomes" id="UP001217089">
    <property type="component" value="Unassembled WGS sequence"/>
</dbReference>
<dbReference type="InterPro" id="IPR036789">
    <property type="entry name" value="Ribosomal_uL6-like_a/b-dom_sf"/>
</dbReference>
<dbReference type="PANTHER" id="PTHR24366:SF96">
    <property type="entry name" value="LEUCINE RICH REPEAT CONTAINING 53"/>
    <property type="match status" value="1"/>
</dbReference>
<reference evidence="9 10" key="1">
    <citation type="submission" date="2022-12" db="EMBL/GenBank/DDBJ databases">
        <title>Chromosome-level genome of Tegillarca granosa.</title>
        <authorList>
            <person name="Kim J."/>
        </authorList>
    </citation>
    <scope>NUCLEOTIDE SEQUENCE [LARGE SCALE GENOMIC DNA]</scope>
    <source>
        <strain evidence="9">Teg-2019</strain>
        <tissue evidence="9">Adductor muscle</tissue>
    </source>
</reference>
<evidence type="ECO:0000256" key="6">
    <source>
        <dbReference type="SAM" id="MobiDB-lite"/>
    </source>
</evidence>
<dbReference type="EMBL" id="JARBDR010000923">
    <property type="protein sequence ID" value="KAJ8298152.1"/>
    <property type="molecule type" value="Genomic_DNA"/>
</dbReference>
<sequence>MEKKGSLIIQLEFILFAIISISVVSTVHINCNHEKQAACKTKYDLIGRVENCSNKQICDIPFGLDSNIQVLDLSNNKLTVIRSNAFAKYDLLTKLYLQNNSIREIQQDAFAQLKNLQFLDLSANQLQSIPTAALSGLSTLLVLNLQGNRISGIPNKAFRTLPSLTSLYLDGNYIQYIADHAFYGLSFLHSLELQNNGLRSLDKTVMQYFTEELKSIKLYNNPWFCDCKLRWLINYLKNASHDQLLKWQFHEGDLTCTAGPELVKDKVFSEMDESNFLCEISMYTSGHKISLQAGEKAELYCKYFSNPLVLPLWTKNGRKIGNNPQKYSLKNVGKNIVKSTLIIKNFQESDIGNYNCSLQNARGRKSISFSVTIDGIDPSAYTLAVSEEDANPRNTHAVKIALSVIGGFIFLLLLVGTIVYITVRYKRQKQRKLEERSMTFKEHLKTKVLNQSDITDTKYDLERTEEIIERPPSRVECDPLYERTNNVNTYISFKGELIPEPEEQLYSTTRTKGSDSSQCESTSPLLENCSPIVCDSSDLLYEPSHCGSIYVPRTFHSHTLNSRCVPSISSYDTYDTYLSYTPYSTLSHGVPYCSTPPPMNMSRKSASTSYIGPVPPKKPPRLFNSRDSMSVSHSSQSGSSHGDTPPKLSLPRPGTVDRYGTAIDIIKDSEFKESNTTFCANVKELKRQGQGGVDHYPPKEKEDLLKLYNYFDLDNNIKLKVKVLFDVFFYFGRYDEMCPVKSFMKYKRALNQKCNLMKTLNANQIVKIPEGITARVNSRKVLIKGKRGTLTRSFRHLAVDISMIGKNKIKVEKWFGKKKELAAVRTVCSHIENMIKGVTFGFLYKMKSVYAHFPINVAVLDNGDSVDVRNFLGEKYTRHVCMLPGVKCSASSQKDEFLLQGNDIEMVSRSAALIQQCTRVKDKDIRKFLDGIYVVVSTVHINCNHEKQAACKTKYDLIGRVENCSNKQICDIPFGLDSNIQVLDLSNNKLTVIRSNAFAKYDLLTKLYLQNNSIREIQQDAFAQLKNLQFLDLSANQLQSIPTAALSGLSTLLVLNLQGNRISGIPNKAFRTLPSLTSLYLDGNYIQYIADHAFYGLSFLHSLELQNNGLRSLDKTVMQYFTEELKSIKLYNNPWFCDCKLRWLINYLKNASHDQLLKWQFHEGDLTCTAGPELVKDKVFSEMDESNFLCEISMYTSGHKISLQAGEKAELYCKYFSNPLVLPLWTKNGRKIGNNPQKYSLKNVGKNIVKSTLIIKNFQESDIGNYNCSLQNARGRKSISFSVTIDGIDPSAYTLAVSEEDANPRNTHAVKIALSVIGGFIFLLLLVGTIVYITVRYKRQKQRKLEERSMTFKEHLKTKVLNQSDITDTKYDLERTEEIIERPPSRVECDPLYERTNNVNTYISFKGELIPEPEEQLYSTTRTKGSDSSQCESTSPLLENCSPIVCDSSDLLYEPSHCGSIYVPRTFHSHTLNSRCVPSISSYDTYDTYLSYTPYSTLSHGVPYCSTPPPMNMSRKSASTSYIGPVPPKKPPRLFNSRDSMSVSHSSQSGSSHGDTPPKLSLPRPGTVDRYGTAV</sequence>
<feature type="compositionally biased region" description="Low complexity" evidence="6">
    <location>
        <begin position="1537"/>
        <end position="1552"/>
    </location>
</feature>
<keyword evidence="7" id="KW-1133">Transmembrane helix</keyword>
<evidence type="ECO:0000256" key="4">
    <source>
        <dbReference type="ARBA" id="ARBA00023157"/>
    </source>
</evidence>
<dbReference type="InterPro" id="IPR013098">
    <property type="entry name" value="Ig_I-set"/>
</dbReference>
<organism evidence="9 10">
    <name type="scientific">Tegillarca granosa</name>
    <name type="common">Malaysian cockle</name>
    <name type="synonym">Anadara granosa</name>
    <dbReference type="NCBI Taxonomy" id="220873"/>
    <lineage>
        <taxon>Eukaryota</taxon>
        <taxon>Metazoa</taxon>
        <taxon>Spiralia</taxon>
        <taxon>Lophotrochozoa</taxon>
        <taxon>Mollusca</taxon>
        <taxon>Bivalvia</taxon>
        <taxon>Autobranchia</taxon>
        <taxon>Pteriomorphia</taxon>
        <taxon>Arcoida</taxon>
        <taxon>Arcoidea</taxon>
        <taxon>Arcidae</taxon>
        <taxon>Tegillarca</taxon>
    </lineage>
</organism>
<keyword evidence="4" id="KW-1015">Disulfide bond</keyword>
<dbReference type="SUPFAM" id="SSF56053">
    <property type="entry name" value="Ribosomal protein L6"/>
    <property type="match status" value="2"/>
</dbReference>
<evidence type="ECO:0000256" key="5">
    <source>
        <dbReference type="ARBA" id="ARBA00023180"/>
    </source>
</evidence>
<dbReference type="InterPro" id="IPR000483">
    <property type="entry name" value="Cys-rich_flank_reg_C"/>
</dbReference>
<dbReference type="SMART" id="SM00365">
    <property type="entry name" value="LRR_SD22"/>
    <property type="match status" value="6"/>
</dbReference>
<feature type="transmembrane region" description="Helical" evidence="7">
    <location>
        <begin position="7"/>
        <end position="29"/>
    </location>
</feature>
<evidence type="ECO:0000259" key="8">
    <source>
        <dbReference type="PROSITE" id="PS50835"/>
    </source>
</evidence>
<keyword evidence="7" id="KW-0472">Membrane</keyword>
<feature type="compositionally biased region" description="Low complexity" evidence="6">
    <location>
        <begin position="625"/>
        <end position="640"/>
    </location>
</feature>
<keyword evidence="1" id="KW-0433">Leucine-rich repeat</keyword>
<dbReference type="SMART" id="SM00082">
    <property type="entry name" value="LRRCT"/>
    <property type="match status" value="2"/>
</dbReference>
<feature type="transmembrane region" description="Helical" evidence="7">
    <location>
        <begin position="400"/>
        <end position="423"/>
    </location>
</feature>
<dbReference type="InterPro" id="IPR036179">
    <property type="entry name" value="Ig-like_dom_sf"/>
</dbReference>
<dbReference type="Pfam" id="PF07679">
    <property type="entry name" value="I-set"/>
    <property type="match status" value="2"/>
</dbReference>
<evidence type="ECO:0000313" key="10">
    <source>
        <dbReference type="Proteomes" id="UP001217089"/>
    </source>
</evidence>
<dbReference type="PROSITE" id="PS50835">
    <property type="entry name" value="IG_LIKE"/>
    <property type="match status" value="2"/>
</dbReference>
<dbReference type="SMART" id="SM00369">
    <property type="entry name" value="LRR_TYP"/>
    <property type="match status" value="12"/>
</dbReference>
<dbReference type="InterPro" id="IPR003598">
    <property type="entry name" value="Ig_sub2"/>
</dbReference>
<keyword evidence="2" id="KW-0732">Signal</keyword>
<dbReference type="Gene3D" id="3.90.930.12">
    <property type="entry name" value="Ribosomal protein L6, alpha-beta domain"/>
    <property type="match status" value="2"/>
</dbReference>
<dbReference type="SUPFAM" id="SSF48726">
    <property type="entry name" value="Immunoglobulin"/>
    <property type="match status" value="2"/>
</dbReference>
<dbReference type="SMART" id="SM00408">
    <property type="entry name" value="IGc2"/>
    <property type="match status" value="2"/>
</dbReference>
<dbReference type="InterPro" id="IPR007110">
    <property type="entry name" value="Ig-like_dom"/>
</dbReference>
<dbReference type="Gene3D" id="3.80.10.10">
    <property type="entry name" value="Ribonuclease Inhibitor"/>
    <property type="match status" value="4"/>
</dbReference>
<gene>
    <name evidence="9" type="ORF">KUTeg_024683</name>
</gene>
<evidence type="ECO:0000313" key="9">
    <source>
        <dbReference type="EMBL" id="KAJ8298152.1"/>
    </source>
</evidence>
<keyword evidence="10" id="KW-1185">Reference proteome</keyword>
<evidence type="ECO:0000256" key="1">
    <source>
        <dbReference type="ARBA" id="ARBA00022614"/>
    </source>
</evidence>
<dbReference type="SMART" id="SM00409">
    <property type="entry name" value="IG"/>
    <property type="match status" value="2"/>
</dbReference>
<evidence type="ECO:0000256" key="2">
    <source>
        <dbReference type="ARBA" id="ARBA00022729"/>
    </source>
</evidence>
<dbReference type="PROSITE" id="PS51450">
    <property type="entry name" value="LRR"/>
    <property type="match status" value="6"/>
</dbReference>